<keyword evidence="4" id="KW-1185">Reference proteome</keyword>
<keyword evidence="2" id="KW-0560">Oxidoreductase</keyword>
<keyword evidence="2" id="KW-0408">Iron</keyword>
<dbReference type="PRINTS" id="PR00359">
    <property type="entry name" value="BP450"/>
</dbReference>
<keyword evidence="2" id="KW-0479">Metal-binding</keyword>
<accession>A0ABW1D061</accession>
<gene>
    <name evidence="3" type="ORF">ACFPZ3_42610</name>
</gene>
<reference evidence="4" key="1">
    <citation type="journal article" date="2019" name="Int. J. Syst. Evol. Microbiol.">
        <title>The Global Catalogue of Microorganisms (GCM) 10K type strain sequencing project: providing services to taxonomists for standard genome sequencing and annotation.</title>
        <authorList>
            <consortium name="The Broad Institute Genomics Platform"/>
            <consortium name="The Broad Institute Genome Sequencing Center for Infectious Disease"/>
            <person name="Wu L."/>
            <person name="Ma J."/>
        </authorList>
    </citation>
    <scope>NUCLEOTIDE SEQUENCE [LARGE SCALE GENOMIC DNA]</scope>
    <source>
        <strain evidence="4">CCUG 53903</strain>
    </source>
</reference>
<dbReference type="Gene3D" id="1.10.630.10">
    <property type="entry name" value="Cytochrome P450"/>
    <property type="match status" value="1"/>
</dbReference>
<comment type="caution">
    <text evidence="3">The sequence shown here is derived from an EMBL/GenBank/DDBJ whole genome shotgun (WGS) entry which is preliminary data.</text>
</comment>
<evidence type="ECO:0000256" key="2">
    <source>
        <dbReference type="RuleBase" id="RU000461"/>
    </source>
</evidence>
<dbReference type="RefSeq" id="WP_379520064.1">
    <property type="nucleotide sequence ID" value="NZ_JBHSPA010000055.1"/>
</dbReference>
<evidence type="ECO:0000313" key="4">
    <source>
        <dbReference type="Proteomes" id="UP001596058"/>
    </source>
</evidence>
<organism evidence="3 4">
    <name type="scientific">Nonomuraea insulae</name>
    <dbReference type="NCBI Taxonomy" id="1616787"/>
    <lineage>
        <taxon>Bacteria</taxon>
        <taxon>Bacillati</taxon>
        <taxon>Actinomycetota</taxon>
        <taxon>Actinomycetes</taxon>
        <taxon>Streptosporangiales</taxon>
        <taxon>Streptosporangiaceae</taxon>
        <taxon>Nonomuraea</taxon>
    </lineage>
</organism>
<protein>
    <submittedName>
        <fullName evidence="3">Cytochrome P450</fullName>
    </submittedName>
</protein>
<dbReference type="EMBL" id="JBHSPA010000055">
    <property type="protein sequence ID" value="MFC5830588.1"/>
    <property type="molecule type" value="Genomic_DNA"/>
</dbReference>
<dbReference type="InterPro" id="IPR036396">
    <property type="entry name" value="Cyt_P450_sf"/>
</dbReference>
<evidence type="ECO:0000256" key="1">
    <source>
        <dbReference type="ARBA" id="ARBA00010617"/>
    </source>
</evidence>
<keyword evidence="2" id="KW-0349">Heme</keyword>
<keyword evidence="2" id="KW-0503">Monooxygenase</keyword>
<dbReference type="Pfam" id="PF00067">
    <property type="entry name" value="p450"/>
    <property type="match status" value="1"/>
</dbReference>
<dbReference type="PANTHER" id="PTHR46696:SF1">
    <property type="entry name" value="CYTOCHROME P450 YJIB-RELATED"/>
    <property type="match status" value="1"/>
</dbReference>
<proteinExistence type="inferred from homology"/>
<dbReference type="PANTHER" id="PTHR46696">
    <property type="entry name" value="P450, PUTATIVE (EUROFUNG)-RELATED"/>
    <property type="match status" value="1"/>
</dbReference>
<dbReference type="InterPro" id="IPR002397">
    <property type="entry name" value="Cyt_P450_B"/>
</dbReference>
<dbReference type="PROSITE" id="PS00086">
    <property type="entry name" value="CYTOCHROME_P450"/>
    <property type="match status" value="1"/>
</dbReference>
<dbReference type="InterPro" id="IPR001128">
    <property type="entry name" value="Cyt_P450"/>
</dbReference>
<dbReference type="CDD" id="cd11029">
    <property type="entry name" value="CYP107-like"/>
    <property type="match status" value="1"/>
</dbReference>
<dbReference type="Proteomes" id="UP001596058">
    <property type="component" value="Unassembled WGS sequence"/>
</dbReference>
<comment type="similarity">
    <text evidence="1 2">Belongs to the cytochrome P450 family.</text>
</comment>
<dbReference type="InterPro" id="IPR017972">
    <property type="entry name" value="Cyt_P450_CS"/>
</dbReference>
<sequence>MDPAQIPVPGERTSETIRRIRDEGGPVCPIELPGKVGAWLVSSYDLVNEVLINDSTLYSKNSSNYTALHDGTIPPDWPIRQVIGGDHLLTKDGEDHRRLRSLIGRAFTPGRVEAMAPRIQELTDDLLDQMAGAGDVVDLVRHFSEPLPIAVICELFGVPEKERNQIRQWTNVLLSHTATPEEAGAVGQALLAYLAAFIERKRGLSDDDLTSRLIRVQENDGDRLSDDEMLWILWLVLIAGHETTVHLIANTVIALASDPGQLAEVHKRDSWAQVVEEALRSRNSVVSVLFRYPRQDVRLAGTTVPAGEPIMVGLSGAGTDPDRFGANAARFDVEREPEAHLGFGRGPHFCLGAPLARLEVRIALSSLFTRFPGLRLAVGENEVAYTSSLITEGPMELPVLLR</sequence>
<name>A0ABW1D061_9ACTN</name>
<dbReference type="SUPFAM" id="SSF48264">
    <property type="entry name" value="Cytochrome P450"/>
    <property type="match status" value="1"/>
</dbReference>
<evidence type="ECO:0000313" key="3">
    <source>
        <dbReference type="EMBL" id="MFC5830588.1"/>
    </source>
</evidence>
<dbReference type="PRINTS" id="PR00385">
    <property type="entry name" value="P450"/>
</dbReference>